<evidence type="ECO:0000256" key="7">
    <source>
        <dbReference type="ARBA" id="ARBA00023209"/>
    </source>
</evidence>
<keyword evidence="8" id="KW-1208">Phospholipid metabolism</keyword>
<dbReference type="SUPFAM" id="SSF111331">
    <property type="entry name" value="NAD kinase/diacylglycerol kinase-like"/>
    <property type="match status" value="1"/>
</dbReference>
<organism evidence="10 11">
    <name type="scientific">Sinomonas terricola</name>
    <dbReference type="NCBI Taxonomy" id="3110330"/>
    <lineage>
        <taxon>Bacteria</taxon>
        <taxon>Bacillati</taxon>
        <taxon>Actinomycetota</taxon>
        <taxon>Actinomycetes</taxon>
        <taxon>Micrococcales</taxon>
        <taxon>Micrococcaceae</taxon>
        <taxon>Sinomonas</taxon>
    </lineage>
</organism>
<comment type="similarity">
    <text evidence="2">Belongs to the diacylglycerol/lipid kinase family.</text>
</comment>
<dbReference type="InterPro" id="IPR001206">
    <property type="entry name" value="Diacylglycerol_kinase_cat_dom"/>
</dbReference>
<dbReference type="SMART" id="SM00046">
    <property type="entry name" value="DAGKc"/>
    <property type="match status" value="1"/>
</dbReference>
<keyword evidence="11" id="KW-1185">Reference proteome</keyword>
<evidence type="ECO:0000256" key="1">
    <source>
        <dbReference type="ARBA" id="ARBA00001946"/>
    </source>
</evidence>
<comment type="caution">
    <text evidence="10">The sequence shown here is derived from an EMBL/GenBank/DDBJ whole genome shotgun (WGS) entry which is preliminary data.</text>
</comment>
<dbReference type="Pfam" id="PF19279">
    <property type="entry name" value="YegS_C"/>
    <property type="match status" value="1"/>
</dbReference>
<evidence type="ECO:0000256" key="8">
    <source>
        <dbReference type="ARBA" id="ARBA00023264"/>
    </source>
</evidence>
<evidence type="ECO:0000256" key="2">
    <source>
        <dbReference type="ARBA" id="ARBA00005983"/>
    </source>
</evidence>
<dbReference type="InterPro" id="IPR017438">
    <property type="entry name" value="ATP-NAD_kinase_N"/>
</dbReference>
<feature type="domain" description="DAGKc" evidence="9">
    <location>
        <begin position="45"/>
        <end position="175"/>
    </location>
</feature>
<keyword evidence="4" id="KW-0547">Nucleotide-binding</keyword>
<evidence type="ECO:0000256" key="3">
    <source>
        <dbReference type="ARBA" id="ARBA00022679"/>
    </source>
</evidence>
<dbReference type="Gene3D" id="2.60.200.40">
    <property type="match status" value="1"/>
</dbReference>
<dbReference type="Proteomes" id="UP001304769">
    <property type="component" value="Unassembled WGS sequence"/>
</dbReference>
<sequence length="350" mass="37427">MRNWIIAGALVAAGAFAVTSWWGVRRLREQHSRSAVAEPAQVPEPGPQQVAVILNPTKARAAEAELLIEAACRGAGWPAPLVFETTADDPGHSMARAALEAGADVVIPCGGDGTVRVVAEALAGSEVALGLVPLGTGNLLARNLDLDVTRLAQCVHTALFGRQRRIDTATMALENRATGEKSQHTFLVIAGMGMDAEILGDTNEDLKKAVGWIAYTEAGIRHMPGRRRQKVEVALDDAEFQTRRVRSVLFANCAKLPGGVDFIPEAYIDDGVLDIVVMSPRSVIGWLAMWAKITFQHNGPLPVMSFYGAQKVQIRSAEPVETQVDGDPTGPATDIRVEVHPLSLLVRVAG</sequence>
<keyword evidence="6" id="KW-0067">ATP-binding</keyword>
<keyword evidence="7" id="KW-0443">Lipid metabolism</keyword>
<dbReference type="InterPro" id="IPR045540">
    <property type="entry name" value="YegS/DAGK_C"/>
</dbReference>
<dbReference type="Pfam" id="PF00781">
    <property type="entry name" value="DAGK_cat"/>
    <property type="match status" value="1"/>
</dbReference>
<dbReference type="Gene3D" id="3.40.50.10330">
    <property type="entry name" value="Probable inorganic polyphosphate/atp-NAD kinase, domain 1"/>
    <property type="match status" value="1"/>
</dbReference>
<keyword evidence="7" id="KW-0444">Lipid biosynthesis</keyword>
<dbReference type="InterPro" id="IPR050187">
    <property type="entry name" value="Lipid_Phosphate_FormReg"/>
</dbReference>
<evidence type="ECO:0000256" key="5">
    <source>
        <dbReference type="ARBA" id="ARBA00022777"/>
    </source>
</evidence>
<evidence type="ECO:0000259" key="9">
    <source>
        <dbReference type="PROSITE" id="PS50146"/>
    </source>
</evidence>
<dbReference type="PANTHER" id="PTHR12358">
    <property type="entry name" value="SPHINGOSINE KINASE"/>
    <property type="match status" value="1"/>
</dbReference>
<comment type="cofactor">
    <cofactor evidence="1">
        <name>Mg(2+)</name>
        <dbReference type="ChEBI" id="CHEBI:18420"/>
    </cofactor>
</comment>
<keyword evidence="3" id="KW-0808">Transferase</keyword>
<evidence type="ECO:0000313" key="11">
    <source>
        <dbReference type="Proteomes" id="UP001304769"/>
    </source>
</evidence>
<dbReference type="InterPro" id="IPR016064">
    <property type="entry name" value="NAD/diacylglycerol_kinase_sf"/>
</dbReference>
<evidence type="ECO:0000256" key="6">
    <source>
        <dbReference type="ARBA" id="ARBA00022840"/>
    </source>
</evidence>
<name>A0ABU5T8I3_9MICC</name>
<dbReference type="PANTHER" id="PTHR12358:SF54">
    <property type="entry name" value="SPHINGOSINE KINASE RELATED PROTEIN"/>
    <property type="match status" value="1"/>
</dbReference>
<protein>
    <submittedName>
        <fullName evidence="10">Diacylglycerol kinase family protein</fullName>
    </submittedName>
</protein>
<proteinExistence type="inferred from homology"/>
<accession>A0ABU5T8I3</accession>
<reference evidence="10 11" key="1">
    <citation type="submission" date="2023-12" db="EMBL/GenBank/DDBJ databases">
        <title>Sinomonas terricola sp. nov, isolated from litchi orchard soil in Guangdong, PR China.</title>
        <authorList>
            <person name="Jiaxin W."/>
            <person name="Yang Z."/>
            <person name="Honghui Z."/>
        </authorList>
    </citation>
    <scope>NUCLEOTIDE SEQUENCE [LARGE SCALE GENOMIC DNA]</scope>
    <source>
        <strain evidence="10 11">JGH33</strain>
    </source>
</reference>
<evidence type="ECO:0000256" key="4">
    <source>
        <dbReference type="ARBA" id="ARBA00022741"/>
    </source>
</evidence>
<gene>
    <name evidence="10" type="ORF">SPF06_14305</name>
</gene>
<evidence type="ECO:0000313" key="10">
    <source>
        <dbReference type="EMBL" id="MEA5455903.1"/>
    </source>
</evidence>
<keyword evidence="5 10" id="KW-0418">Kinase</keyword>
<keyword evidence="7" id="KW-0594">Phospholipid biosynthesis</keyword>
<dbReference type="PROSITE" id="PS50146">
    <property type="entry name" value="DAGK"/>
    <property type="match status" value="1"/>
</dbReference>
<dbReference type="GO" id="GO:0016301">
    <property type="term" value="F:kinase activity"/>
    <property type="evidence" value="ECO:0007669"/>
    <property type="project" value="UniProtKB-KW"/>
</dbReference>
<dbReference type="EMBL" id="JAYGGQ010000011">
    <property type="protein sequence ID" value="MEA5455903.1"/>
    <property type="molecule type" value="Genomic_DNA"/>
</dbReference>
<dbReference type="RefSeq" id="WP_323279794.1">
    <property type="nucleotide sequence ID" value="NZ_JAYGGQ010000011.1"/>
</dbReference>